<organism evidence="4 5">
    <name type="scientific">Sutcliffiella cohnii</name>
    <dbReference type="NCBI Taxonomy" id="33932"/>
    <lineage>
        <taxon>Bacteria</taxon>
        <taxon>Bacillati</taxon>
        <taxon>Bacillota</taxon>
        <taxon>Bacilli</taxon>
        <taxon>Bacillales</taxon>
        <taxon>Bacillaceae</taxon>
        <taxon>Sutcliffiella</taxon>
    </lineage>
</organism>
<evidence type="ECO:0000256" key="1">
    <source>
        <dbReference type="SAM" id="Phobius"/>
    </source>
</evidence>
<feature type="domain" description="YfjL-like N-terminal" evidence="3">
    <location>
        <begin position="4"/>
        <end position="96"/>
    </location>
</feature>
<evidence type="ECO:0000259" key="3">
    <source>
        <dbReference type="Pfam" id="PF25425"/>
    </source>
</evidence>
<reference evidence="4 5" key="1">
    <citation type="submission" date="2016-12" db="EMBL/GenBank/DDBJ databases">
        <title>The whole genome sequencing and assembly of Bacillus cohnii DSM 6307T strain.</title>
        <authorList>
            <person name="Lee Y.-J."/>
            <person name="Yi H."/>
            <person name="Bahn Y.-S."/>
            <person name="Kim J.F."/>
            <person name="Lee D.-W."/>
        </authorList>
    </citation>
    <scope>NUCLEOTIDE SEQUENCE [LARGE SCALE GENOMIC DNA]</scope>
    <source>
        <strain evidence="4 5">DSM 6307</strain>
    </source>
</reference>
<dbReference type="Pfam" id="PF24911">
    <property type="entry name" value="YfjL_C"/>
    <property type="match status" value="1"/>
</dbReference>
<accession>A0A223KUL5</accession>
<evidence type="ECO:0000259" key="2">
    <source>
        <dbReference type="Pfam" id="PF24911"/>
    </source>
</evidence>
<dbReference type="Proteomes" id="UP000215224">
    <property type="component" value="Chromosome"/>
</dbReference>
<dbReference type="Pfam" id="PF25425">
    <property type="entry name" value="YfjL_N"/>
    <property type="match status" value="1"/>
</dbReference>
<proteinExistence type="predicted"/>
<protein>
    <submittedName>
        <fullName evidence="4">Uncharacterized protein</fullName>
    </submittedName>
</protein>
<dbReference type="InterPro" id="IPR057359">
    <property type="entry name" value="YfjL_N"/>
</dbReference>
<dbReference type="AlphaFoldDB" id="A0A223KUL5"/>
<gene>
    <name evidence="4" type="ORF">BC6307_18955</name>
</gene>
<name>A0A223KUL5_9BACI</name>
<evidence type="ECO:0000313" key="5">
    <source>
        <dbReference type="Proteomes" id="UP000215224"/>
    </source>
</evidence>
<dbReference type="EMBL" id="CP018866">
    <property type="protein sequence ID" value="AST93191.1"/>
    <property type="molecule type" value="Genomic_DNA"/>
</dbReference>
<dbReference type="RefSeq" id="WP_066417832.1">
    <property type="nucleotide sequence ID" value="NZ_CP018866.1"/>
</dbReference>
<keyword evidence="1" id="KW-0472">Membrane</keyword>
<keyword evidence="5" id="KW-1185">Reference proteome</keyword>
<keyword evidence="1" id="KW-0812">Transmembrane</keyword>
<evidence type="ECO:0000313" key="4">
    <source>
        <dbReference type="EMBL" id="AST93191.1"/>
    </source>
</evidence>
<dbReference type="STRING" id="1314751.GCA_001591425_03003"/>
<keyword evidence="1" id="KW-1133">Transmembrane helix</keyword>
<dbReference type="InterPro" id="IPR056905">
    <property type="entry name" value="YfjL_C"/>
</dbReference>
<dbReference type="KEGG" id="bcoh:BC6307_18955"/>
<sequence>MNRKKVMYWILLVLLVSIILFLYNAFNGNPISKHISKRVLENHLLTTYPDNEFRVKDGMYDFKFNEYIFPVVQIGSGEQYDFQVRGFLQPEVTGDGIRFASLDIPLMERLNKEAAEEIYFLLKNEIDSIRAVDVQLEVLQGSKEVKWHKDFPLEKPIYIHIVIDATNLSKEEVLNDTEEIQKILAREQYNYDSVTVNGNIIDDPKIIKDLENGYVKYSVSFEQQTKLKLKDVKELE</sequence>
<feature type="transmembrane region" description="Helical" evidence="1">
    <location>
        <begin position="6"/>
        <end position="26"/>
    </location>
</feature>
<feature type="domain" description="YfjL-like C-terminal" evidence="2">
    <location>
        <begin position="113"/>
        <end position="233"/>
    </location>
</feature>